<evidence type="ECO:0000256" key="2">
    <source>
        <dbReference type="ARBA" id="ARBA00022705"/>
    </source>
</evidence>
<dbReference type="Pfam" id="PF01446">
    <property type="entry name" value="Rep_1"/>
    <property type="match status" value="1"/>
</dbReference>
<gene>
    <name evidence="3" type="ORF">BMT91_27475</name>
</gene>
<keyword evidence="2" id="KW-0235">DNA replication</keyword>
<feature type="non-terminal residue" evidence="3">
    <location>
        <position position="49"/>
    </location>
</feature>
<dbReference type="InterPro" id="IPR000989">
    <property type="entry name" value="Rep"/>
</dbReference>
<comment type="similarity">
    <text evidence="1">Belongs to the Gram-positive plasmids replication protein type 1 family.</text>
</comment>
<dbReference type="GO" id="GO:0006260">
    <property type="term" value="P:DNA replication"/>
    <property type="evidence" value="ECO:0007669"/>
    <property type="project" value="UniProtKB-KW"/>
</dbReference>
<evidence type="ECO:0000313" key="3">
    <source>
        <dbReference type="EMBL" id="OOK18127.1"/>
    </source>
</evidence>
<evidence type="ECO:0000256" key="1">
    <source>
        <dbReference type="ARBA" id="ARBA00008909"/>
    </source>
</evidence>
<protein>
    <submittedName>
        <fullName evidence="3">Replication protein</fullName>
    </submittedName>
</protein>
<dbReference type="EMBL" id="MPAF01000325">
    <property type="protein sequence ID" value="OOK18127.1"/>
    <property type="molecule type" value="Genomic_DNA"/>
</dbReference>
<dbReference type="GO" id="GO:0003677">
    <property type="term" value="F:DNA binding"/>
    <property type="evidence" value="ECO:0007669"/>
    <property type="project" value="InterPro"/>
</dbReference>
<organism evidence="3 4">
    <name type="scientific">Escherichia coli</name>
    <dbReference type="NCBI Taxonomy" id="562"/>
    <lineage>
        <taxon>Bacteria</taxon>
        <taxon>Pseudomonadati</taxon>
        <taxon>Pseudomonadota</taxon>
        <taxon>Gammaproteobacteria</taxon>
        <taxon>Enterobacterales</taxon>
        <taxon>Enterobacteriaceae</taxon>
        <taxon>Escherichia</taxon>
    </lineage>
</organism>
<reference evidence="3 4" key="1">
    <citation type="submission" date="2016-10" db="EMBL/GenBank/DDBJ databases">
        <title>Whole genome sequences of antibiotic resistant commensal Escherichia coli from healthy Australian adults.</title>
        <authorList>
            <person name="Moran R.A."/>
            <person name="Anantham S."/>
            <person name="Nigro S.J."/>
            <person name="Holt K.E."/>
            <person name="Hall R.M."/>
        </authorList>
    </citation>
    <scope>NUCLEOTIDE SEQUENCE [LARGE SCALE GENOMIC DNA]</scope>
    <source>
        <strain evidence="3 4">2.3-R4</strain>
    </source>
</reference>
<dbReference type="Proteomes" id="UP000188855">
    <property type="component" value="Unassembled WGS sequence"/>
</dbReference>
<sequence>MWQARFYQSLPRIVADYPDARWMFLTLTVRNCAIGELGETLTRMNAAFQ</sequence>
<proteinExistence type="inferred from homology"/>
<name>A0AAX0K5Z2_ECOLX</name>
<dbReference type="AlphaFoldDB" id="A0AAX0K5Z2"/>
<evidence type="ECO:0000313" key="4">
    <source>
        <dbReference type="Proteomes" id="UP000188855"/>
    </source>
</evidence>
<comment type="caution">
    <text evidence="3">The sequence shown here is derived from an EMBL/GenBank/DDBJ whole genome shotgun (WGS) entry which is preliminary data.</text>
</comment>
<accession>A0AAX0K5Z2</accession>